<organism evidence="2 3">
    <name type="scientific">Cohnella hashimotonis</name>
    <dbReference type="NCBI Taxonomy" id="2826895"/>
    <lineage>
        <taxon>Bacteria</taxon>
        <taxon>Bacillati</taxon>
        <taxon>Bacillota</taxon>
        <taxon>Bacilli</taxon>
        <taxon>Bacillales</taxon>
        <taxon>Paenibacillaceae</taxon>
        <taxon>Cohnella</taxon>
    </lineage>
</organism>
<dbReference type="SUPFAM" id="SSF55166">
    <property type="entry name" value="Hedgehog/DD-peptidase"/>
    <property type="match status" value="1"/>
</dbReference>
<evidence type="ECO:0000259" key="1">
    <source>
        <dbReference type="Pfam" id="PF02557"/>
    </source>
</evidence>
<gene>
    <name evidence="2" type="ORF">KB449_03510</name>
</gene>
<dbReference type="PANTHER" id="PTHR34385:SF1">
    <property type="entry name" value="PEPTIDOGLYCAN L-ALANYL-D-GLUTAMATE ENDOPEPTIDASE CWLK"/>
    <property type="match status" value="1"/>
</dbReference>
<name>A0ABT6TB01_9BACL</name>
<evidence type="ECO:0000313" key="2">
    <source>
        <dbReference type="EMBL" id="MDI4644008.1"/>
    </source>
</evidence>
<dbReference type="Gene3D" id="3.30.1380.10">
    <property type="match status" value="1"/>
</dbReference>
<keyword evidence="2" id="KW-0378">Hydrolase</keyword>
<keyword evidence="2" id="KW-0121">Carboxypeptidase</keyword>
<keyword evidence="3" id="KW-1185">Reference proteome</keyword>
<proteinExistence type="predicted"/>
<dbReference type="Pfam" id="PF02557">
    <property type="entry name" value="VanY"/>
    <property type="match status" value="1"/>
</dbReference>
<keyword evidence="2" id="KW-0645">Protease</keyword>
<sequence length="286" mass="31033">MGQRLFSTAAAGADRDLSTLRTIRVAPSAIHEGHLILVNQTHPVREPFPADRLSALDDYPAMRARSPGMLLEATALSRLAELLAACGGASDIVAVSGYRSADEQTEIYESSLRENGPRYTAAYVALPGCSEHQTGLAIDVGLAGGGELDFIAPDFPDSGVCLDFKRLAAQFGFVQRYRAGKEAVTGIACEPWHFRYVGTPHAEIMEQENLCLEEYVERLRSFAFDGERLLAEEERERVEIYYVPVGPGASADVPIPACDYYRLSGDNAGGIIVTASTGKRRRSFVG</sequence>
<comment type="caution">
    <text evidence="2">The sequence shown here is derived from an EMBL/GenBank/DDBJ whole genome shotgun (WGS) entry which is preliminary data.</text>
</comment>
<protein>
    <submittedName>
        <fullName evidence="2">D-alanyl-D-alanine carboxypeptidase family protein</fullName>
    </submittedName>
</protein>
<feature type="domain" description="D-alanyl-D-alanine carboxypeptidase-like core" evidence="1">
    <location>
        <begin position="71"/>
        <end position="198"/>
    </location>
</feature>
<dbReference type="InterPro" id="IPR052179">
    <property type="entry name" value="DD-CPase-like"/>
</dbReference>
<dbReference type="RefSeq" id="WP_282907040.1">
    <property type="nucleotide sequence ID" value="NZ_JAGRPV010000001.1"/>
</dbReference>
<evidence type="ECO:0000313" key="3">
    <source>
        <dbReference type="Proteomes" id="UP001161691"/>
    </source>
</evidence>
<dbReference type="Proteomes" id="UP001161691">
    <property type="component" value="Unassembled WGS sequence"/>
</dbReference>
<dbReference type="InterPro" id="IPR009045">
    <property type="entry name" value="Zn_M74/Hedgehog-like"/>
</dbReference>
<dbReference type="InterPro" id="IPR003709">
    <property type="entry name" value="VanY-like_core_dom"/>
</dbReference>
<dbReference type="Gene3D" id="3.30.200.180">
    <property type="match status" value="1"/>
</dbReference>
<dbReference type="GO" id="GO:0004180">
    <property type="term" value="F:carboxypeptidase activity"/>
    <property type="evidence" value="ECO:0007669"/>
    <property type="project" value="UniProtKB-KW"/>
</dbReference>
<accession>A0ABT6TB01</accession>
<dbReference type="EMBL" id="JAGRPV010000001">
    <property type="protein sequence ID" value="MDI4644008.1"/>
    <property type="molecule type" value="Genomic_DNA"/>
</dbReference>
<dbReference type="PANTHER" id="PTHR34385">
    <property type="entry name" value="D-ALANYL-D-ALANINE CARBOXYPEPTIDASE"/>
    <property type="match status" value="1"/>
</dbReference>
<reference evidence="2" key="1">
    <citation type="submission" date="2023-04" db="EMBL/GenBank/DDBJ databases">
        <title>Comparative genomic analysis of Cohnella hashimotonis sp. nov., isolated from the International Space Station.</title>
        <authorList>
            <person name="Venkateswaran K."/>
            <person name="Simpson A."/>
        </authorList>
    </citation>
    <scope>NUCLEOTIDE SEQUENCE</scope>
    <source>
        <strain evidence="2">F6_2S_P_1</strain>
    </source>
</reference>